<gene>
    <name evidence="2" type="ORF">HJG59_011426</name>
</gene>
<dbReference type="EMBL" id="JACASF010000009">
    <property type="protein sequence ID" value="KAF6460511.1"/>
    <property type="molecule type" value="Genomic_DNA"/>
</dbReference>
<accession>A0A7J8GL43</accession>
<reference evidence="2 3" key="1">
    <citation type="journal article" date="2020" name="Nature">
        <title>Six reference-quality genomes reveal evolution of bat adaptations.</title>
        <authorList>
            <person name="Jebb D."/>
            <person name="Huang Z."/>
            <person name="Pippel M."/>
            <person name="Hughes G.M."/>
            <person name="Lavrichenko K."/>
            <person name="Devanna P."/>
            <person name="Winkler S."/>
            <person name="Jermiin L.S."/>
            <person name="Skirmuntt E.C."/>
            <person name="Katzourakis A."/>
            <person name="Burkitt-Gray L."/>
            <person name="Ray D.A."/>
            <person name="Sullivan K.A.M."/>
            <person name="Roscito J.G."/>
            <person name="Kirilenko B.M."/>
            <person name="Davalos L.M."/>
            <person name="Corthals A.P."/>
            <person name="Power M.L."/>
            <person name="Jones G."/>
            <person name="Ransome R.D."/>
            <person name="Dechmann D.K.N."/>
            <person name="Locatelli A.G."/>
            <person name="Puechmaille S.J."/>
            <person name="Fedrigo O."/>
            <person name="Jarvis E.D."/>
            <person name="Hiller M."/>
            <person name="Vernes S.C."/>
            <person name="Myers E.W."/>
            <person name="Teeling E.C."/>
        </authorList>
    </citation>
    <scope>NUCLEOTIDE SEQUENCE [LARGE SCALE GENOMIC DNA]</scope>
    <source>
        <strain evidence="2">MMolMol1</strain>
        <tissue evidence="2">Muscle</tissue>
    </source>
</reference>
<dbReference type="AlphaFoldDB" id="A0A7J8GL43"/>
<evidence type="ECO:0000313" key="3">
    <source>
        <dbReference type="Proteomes" id="UP000550707"/>
    </source>
</evidence>
<sequence>MVTSGDGAPSAEGQQPAPRIMVTSGDGAPSAEGQQPAPRIMVTSGDGAPPAEGQKPAPRIMVTSGDGAPPTERQKSAPRIMVQNNRTLPPNALGSEMEDPAPRSCRRVLRAGVSVTVTHGEESGLRAPRLHLPPRPPRVSLPRPRSLRVLGGRPLPGTDSQP</sequence>
<feature type="region of interest" description="Disordered" evidence="1">
    <location>
        <begin position="1"/>
        <end position="103"/>
    </location>
</feature>
<dbReference type="InParanoid" id="A0A7J8GL43"/>
<evidence type="ECO:0000256" key="1">
    <source>
        <dbReference type="SAM" id="MobiDB-lite"/>
    </source>
</evidence>
<feature type="region of interest" description="Disordered" evidence="1">
    <location>
        <begin position="117"/>
        <end position="162"/>
    </location>
</feature>
<name>A0A7J8GL43_MOLMO</name>
<keyword evidence="3" id="KW-1185">Reference proteome</keyword>
<organism evidence="2 3">
    <name type="scientific">Molossus molossus</name>
    <name type="common">Pallas' mastiff bat</name>
    <name type="synonym">Vespertilio molossus</name>
    <dbReference type="NCBI Taxonomy" id="27622"/>
    <lineage>
        <taxon>Eukaryota</taxon>
        <taxon>Metazoa</taxon>
        <taxon>Chordata</taxon>
        <taxon>Craniata</taxon>
        <taxon>Vertebrata</taxon>
        <taxon>Euteleostomi</taxon>
        <taxon>Mammalia</taxon>
        <taxon>Eutheria</taxon>
        <taxon>Laurasiatheria</taxon>
        <taxon>Chiroptera</taxon>
        <taxon>Yangochiroptera</taxon>
        <taxon>Molossidae</taxon>
        <taxon>Molossus</taxon>
    </lineage>
</organism>
<dbReference type="Proteomes" id="UP000550707">
    <property type="component" value="Unassembled WGS sequence"/>
</dbReference>
<comment type="caution">
    <text evidence="2">The sequence shown here is derived from an EMBL/GenBank/DDBJ whole genome shotgun (WGS) entry which is preliminary data.</text>
</comment>
<evidence type="ECO:0000313" key="2">
    <source>
        <dbReference type="EMBL" id="KAF6460511.1"/>
    </source>
</evidence>
<proteinExistence type="predicted"/>
<feature type="compositionally biased region" description="Low complexity" evidence="1">
    <location>
        <begin position="140"/>
        <end position="162"/>
    </location>
</feature>
<protein>
    <submittedName>
        <fullName evidence="2">Uncharacterized protein</fullName>
    </submittedName>
</protein>